<comment type="pathway">
    <text evidence="10">Sulfur metabolism; glutathione biosynthesis; glutathione from L-cysteine and L-glutamate: step 2/2.</text>
</comment>
<dbReference type="GO" id="GO:0004363">
    <property type="term" value="F:glutathione synthase activity"/>
    <property type="evidence" value="ECO:0007669"/>
    <property type="project" value="UniProtKB-UniRule"/>
</dbReference>
<dbReference type="FunFam" id="3.30.1490.20:FF:000009">
    <property type="entry name" value="Glutathione synthetase"/>
    <property type="match status" value="1"/>
</dbReference>
<evidence type="ECO:0000256" key="9">
    <source>
        <dbReference type="ARBA" id="ARBA00023211"/>
    </source>
</evidence>
<dbReference type="Proteomes" id="UP000248259">
    <property type="component" value="Unassembled WGS sequence"/>
</dbReference>
<dbReference type="OrthoDB" id="9785415at2"/>
<dbReference type="GO" id="GO:0005524">
    <property type="term" value="F:ATP binding"/>
    <property type="evidence" value="ECO:0007669"/>
    <property type="project" value="UniProtKB-UniRule"/>
</dbReference>
<dbReference type="Pfam" id="PF02951">
    <property type="entry name" value="GSH-S_N"/>
    <property type="match status" value="1"/>
</dbReference>
<evidence type="ECO:0000256" key="7">
    <source>
        <dbReference type="ARBA" id="ARBA00022840"/>
    </source>
</evidence>
<dbReference type="InterPro" id="IPR006284">
    <property type="entry name" value="Glut_synth_pro"/>
</dbReference>
<dbReference type="GO" id="GO:0005737">
    <property type="term" value="C:cytoplasm"/>
    <property type="evidence" value="ECO:0007669"/>
    <property type="project" value="TreeGrafter"/>
</dbReference>
<evidence type="ECO:0000256" key="5">
    <source>
        <dbReference type="ARBA" id="ARBA00022723"/>
    </source>
</evidence>
<dbReference type="NCBIfam" id="NF003573">
    <property type="entry name" value="PRK05246.1"/>
    <property type="match status" value="1"/>
</dbReference>
<dbReference type="PANTHER" id="PTHR21621">
    <property type="entry name" value="RIBOSOMAL PROTEIN S6 MODIFICATION PROTEIN"/>
    <property type="match status" value="1"/>
</dbReference>
<keyword evidence="4 10" id="KW-0317">Glutathione biosynthesis</keyword>
<keyword evidence="8" id="KW-0460">Magnesium</keyword>
<evidence type="ECO:0000313" key="13">
    <source>
        <dbReference type="Proteomes" id="UP000248259"/>
    </source>
</evidence>
<comment type="cofactor">
    <cofactor evidence="2">
        <name>Mg(2+)</name>
        <dbReference type="ChEBI" id="CHEBI:18420"/>
    </cofactor>
</comment>
<name>A0A323V2P2_9RHOO</name>
<dbReference type="PROSITE" id="PS50975">
    <property type="entry name" value="ATP_GRASP"/>
    <property type="match status" value="1"/>
</dbReference>
<dbReference type="Pfam" id="PF02955">
    <property type="entry name" value="GSH-S_ATP"/>
    <property type="match status" value="1"/>
</dbReference>
<dbReference type="AlphaFoldDB" id="A0A323V2P2"/>
<comment type="similarity">
    <text evidence="10">Belongs to the prokaryotic GSH synthase family.</text>
</comment>
<keyword evidence="3 10" id="KW-0436">Ligase</keyword>
<proteinExistence type="inferred from homology"/>
<evidence type="ECO:0000259" key="11">
    <source>
        <dbReference type="PROSITE" id="PS50975"/>
    </source>
</evidence>
<evidence type="ECO:0000256" key="10">
    <source>
        <dbReference type="HAMAP-Rule" id="MF_00162"/>
    </source>
</evidence>
<dbReference type="PANTHER" id="PTHR21621:SF4">
    <property type="entry name" value="GLUTATHIONE SYNTHETASE"/>
    <property type="match status" value="1"/>
</dbReference>
<dbReference type="SUPFAM" id="SSF52440">
    <property type="entry name" value="PreATP-grasp domain"/>
    <property type="match status" value="1"/>
</dbReference>
<dbReference type="RefSeq" id="WP_110530048.1">
    <property type="nucleotide sequence ID" value="NZ_QKOE01000033.1"/>
</dbReference>
<keyword evidence="5" id="KW-0479">Metal-binding</keyword>
<evidence type="ECO:0000256" key="3">
    <source>
        <dbReference type="ARBA" id="ARBA00022598"/>
    </source>
</evidence>
<evidence type="ECO:0000256" key="6">
    <source>
        <dbReference type="ARBA" id="ARBA00022741"/>
    </source>
</evidence>
<dbReference type="Gene3D" id="3.30.470.20">
    <property type="entry name" value="ATP-grasp fold, B domain"/>
    <property type="match status" value="1"/>
</dbReference>
<dbReference type="EMBL" id="QKOE01000033">
    <property type="protein sequence ID" value="PZA14408.1"/>
    <property type="molecule type" value="Genomic_DNA"/>
</dbReference>
<protein>
    <recommendedName>
        <fullName evidence="10">Glutathione synthetase</fullName>
        <ecNumber evidence="10">6.3.2.3</ecNumber>
    </recommendedName>
    <alternativeName>
        <fullName evidence="10">GSH synthetase</fullName>
        <shortName evidence="10">GSH-S</shortName>
        <shortName evidence="10">GSHase</shortName>
    </alternativeName>
    <alternativeName>
        <fullName evidence="10">Glutathione synthase</fullName>
    </alternativeName>
</protein>
<keyword evidence="9" id="KW-0464">Manganese</keyword>
<dbReference type="InterPro" id="IPR004215">
    <property type="entry name" value="GSHS_N"/>
</dbReference>
<comment type="caution">
    <text evidence="12">The sequence shown here is derived from an EMBL/GenBank/DDBJ whole genome shotgun (WGS) entry which is preliminary data.</text>
</comment>
<dbReference type="HAMAP" id="MF_00162">
    <property type="entry name" value="GSH_S"/>
    <property type="match status" value="1"/>
</dbReference>
<dbReference type="EC" id="6.3.2.3" evidence="10"/>
<feature type="domain" description="ATP-grasp" evidence="11">
    <location>
        <begin position="133"/>
        <end position="318"/>
    </location>
</feature>
<gene>
    <name evidence="10" type="primary">gshB</name>
    <name evidence="12" type="ORF">DNK49_22005</name>
</gene>
<sequence>MSRPLKLAFILDPLEGLKAYKDSSIAMMRAAAARGHEVWALQREALTWRDGVVAGSRCVPLTVSTGSDPVETDWYRAGEAQALPLDTFDAVLMRQDPPFDFEYVTATWLLERAAQAGVRVFNQPRAVRDHSEKIAITEFSQFTATTLVARDAADVHAFIDELGDVILKPLDGMGGSQIFRVRADDPNRNVIVETLTHEGARTIMAQRYLPAIAEGDKRVLIIGGQVVPYALARIPKSGETRGNLAAGGRGVAMPLTVREREIAEYLAPILWARGLLIVGLDVIGGHLTEINVTSPTCMVEIASQQGFDVAGLVIDTLEQVCAA</sequence>
<accession>A0A323V2P2</accession>
<keyword evidence="13" id="KW-1185">Reference proteome</keyword>
<dbReference type="Gene3D" id="3.40.50.20">
    <property type="match status" value="1"/>
</dbReference>
<organism evidence="12 13">
    <name type="scientific">Parazoarcus communis SWub3 = DSM 12120</name>
    <dbReference type="NCBI Taxonomy" id="1121029"/>
    <lineage>
        <taxon>Bacteria</taxon>
        <taxon>Pseudomonadati</taxon>
        <taxon>Pseudomonadota</taxon>
        <taxon>Betaproteobacteria</taxon>
        <taxon>Rhodocyclales</taxon>
        <taxon>Zoogloeaceae</taxon>
        <taxon>Parazoarcus</taxon>
    </lineage>
</organism>
<evidence type="ECO:0000256" key="8">
    <source>
        <dbReference type="ARBA" id="ARBA00022842"/>
    </source>
</evidence>
<dbReference type="SUPFAM" id="SSF56059">
    <property type="entry name" value="Glutathione synthetase ATP-binding domain-like"/>
    <property type="match status" value="1"/>
</dbReference>
<comment type="cofactor">
    <cofactor evidence="1">
        <name>Mn(2+)</name>
        <dbReference type="ChEBI" id="CHEBI:29035"/>
    </cofactor>
</comment>
<keyword evidence="6 10" id="KW-0547">Nucleotide-binding</keyword>
<dbReference type="InterPro" id="IPR013815">
    <property type="entry name" value="ATP_grasp_subdomain_1"/>
</dbReference>
<evidence type="ECO:0000256" key="1">
    <source>
        <dbReference type="ARBA" id="ARBA00001936"/>
    </source>
</evidence>
<dbReference type="UniPathway" id="UPA00142">
    <property type="reaction ID" value="UER00210"/>
</dbReference>
<dbReference type="NCBIfam" id="TIGR01380">
    <property type="entry name" value="glut_syn"/>
    <property type="match status" value="1"/>
</dbReference>
<dbReference type="Gene3D" id="3.30.1490.20">
    <property type="entry name" value="ATP-grasp fold, A domain"/>
    <property type="match status" value="1"/>
</dbReference>
<comment type="catalytic activity">
    <reaction evidence="10">
        <text>gamma-L-glutamyl-L-cysteine + glycine + ATP = glutathione + ADP + phosphate + H(+)</text>
        <dbReference type="Rhea" id="RHEA:13557"/>
        <dbReference type="ChEBI" id="CHEBI:15378"/>
        <dbReference type="ChEBI" id="CHEBI:30616"/>
        <dbReference type="ChEBI" id="CHEBI:43474"/>
        <dbReference type="ChEBI" id="CHEBI:57305"/>
        <dbReference type="ChEBI" id="CHEBI:57925"/>
        <dbReference type="ChEBI" id="CHEBI:58173"/>
        <dbReference type="ChEBI" id="CHEBI:456216"/>
        <dbReference type="EC" id="6.3.2.3"/>
    </reaction>
</comment>
<evidence type="ECO:0000256" key="2">
    <source>
        <dbReference type="ARBA" id="ARBA00001946"/>
    </source>
</evidence>
<dbReference type="InterPro" id="IPR004218">
    <property type="entry name" value="GSHS_ATP-bd"/>
</dbReference>
<dbReference type="GO" id="GO:0046872">
    <property type="term" value="F:metal ion binding"/>
    <property type="evidence" value="ECO:0007669"/>
    <property type="project" value="UniProtKB-KW"/>
</dbReference>
<evidence type="ECO:0000313" key="12">
    <source>
        <dbReference type="EMBL" id="PZA14408.1"/>
    </source>
</evidence>
<dbReference type="InterPro" id="IPR016185">
    <property type="entry name" value="PreATP-grasp_dom_sf"/>
</dbReference>
<reference evidence="12 13" key="1">
    <citation type="submission" date="2018-06" db="EMBL/GenBank/DDBJ databases">
        <title>Azoarcus communis strain SWub3 genome.</title>
        <authorList>
            <person name="Zorraquino Salvo V."/>
            <person name="Toubiana D."/>
            <person name="Blumwald E."/>
        </authorList>
    </citation>
    <scope>NUCLEOTIDE SEQUENCE [LARGE SCALE GENOMIC DNA]</scope>
    <source>
        <strain evidence="12 13">SWub3</strain>
    </source>
</reference>
<dbReference type="InterPro" id="IPR011761">
    <property type="entry name" value="ATP-grasp"/>
</dbReference>
<keyword evidence="7 10" id="KW-0067">ATP-binding</keyword>
<evidence type="ECO:0000256" key="4">
    <source>
        <dbReference type="ARBA" id="ARBA00022684"/>
    </source>
</evidence>